<dbReference type="Gene3D" id="3.90.1720.10">
    <property type="entry name" value="endopeptidase domain like (from Nostoc punctiforme)"/>
    <property type="match status" value="1"/>
</dbReference>
<name>A0A485KV25_9STRA</name>
<dbReference type="PANTHER" id="PTHR30094">
    <property type="entry name" value="BIFUNCTIONAL GLUTATHIONYLSPERMIDINE SYNTHETASE/AMIDASE-RELATED"/>
    <property type="match status" value="1"/>
</dbReference>
<organism evidence="3 4">
    <name type="scientific">Aphanomyces stellatus</name>
    <dbReference type="NCBI Taxonomy" id="120398"/>
    <lineage>
        <taxon>Eukaryota</taxon>
        <taxon>Sar</taxon>
        <taxon>Stramenopiles</taxon>
        <taxon>Oomycota</taxon>
        <taxon>Saprolegniomycetes</taxon>
        <taxon>Saprolegniales</taxon>
        <taxon>Verrucalvaceae</taxon>
        <taxon>Aphanomyces</taxon>
    </lineage>
</organism>
<evidence type="ECO:0000313" key="3">
    <source>
        <dbReference type="EMBL" id="VFT89114.1"/>
    </source>
</evidence>
<gene>
    <name evidence="3" type="primary">Aste57867_12261</name>
    <name evidence="2" type="ORF">As57867_012216</name>
    <name evidence="3" type="ORF">ASTE57867_12261</name>
</gene>
<sequence length="239" mass="26340">MPAILRPTTPTAKRLHSSNQIHETSKAYLAAAALSVVSTPLPSAPHLVAALYTGGESFGTVLGEFESVQVHSCLLPPGMSALDMELATFHGTCTGVQWQCVELARRYLLQLHGVVFDCIPIAHDMFTSAVFRDARSRRQVRATHAPQGGTVRPVKGSLLIWKNWGVHAPTGHVAVIVAVTNTHVDIIEQNFINTKWPKDRPYSRRLTARVEKSDNGERYVIATQPDREEMLGWITLDSL</sequence>
<dbReference type="EMBL" id="VJMH01005347">
    <property type="protein sequence ID" value="KAF0697033.1"/>
    <property type="molecule type" value="Genomic_DNA"/>
</dbReference>
<evidence type="ECO:0000259" key="1">
    <source>
        <dbReference type="PROSITE" id="PS50911"/>
    </source>
</evidence>
<dbReference type="PANTHER" id="PTHR30094:SF0">
    <property type="entry name" value="BIFUNCTIONAL GLUTATHIONYLSPERMIDINE SYNTHETASE_AMIDASE-RELATED"/>
    <property type="match status" value="1"/>
</dbReference>
<dbReference type="Proteomes" id="UP000332933">
    <property type="component" value="Unassembled WGS sequence"/>
</dbReference>
<dbReference type="EMBL" id="CAADRA010005368">
    <property type="protein sequence ID" value="VFT89114.1"/>
    <property type="molecule type" value="Genomic_DNA"/>
</dbReference>
<dbReference type="AlphaFoldDB" id="A0A485KV25"/>
<accession>A0A485KV25</accession>
<dbReference type="GO" id="GO:0016874">
    <property type="term" value="F:ligase activity"/>
    <property type="evidence" value="ECO:0007669"/>
    <property type="project" value="TreeGrafter"/>
</dbReference>
<reference evidence="2" key="2">
    <citation type="submission" date="2019-06" db="EMBL/GenBank/DDBJ databases">
        <title>Genomics analysis of Aphanomyces spp. identifies a new class of oomycete effector associated with host adaptation.</title>
        <authorList>
            <person name="Gaulin E."/>
        </authorList>
    </citation>
    <scope>NUCLEOTIDE SEQUENCE</scope>
    <source>
        <strain evidence="2">CBS 578.67</strain>
    </source>
</reference>
<keyword evidence="4" id="KW-1185">Reference proteome</keyword>
<feature type="domain" description="Peptidase C51" evidence="1">
    <location>
        <begin position="75"/>
        <end position="221"/>
    </location>
</feature>
<dbReference type="InterPro" id="IPR038765">
    <property type="entry name" value="Papain-like_cys_pep_sf"/>
</dbReference>
<dbReference type="InterPro" id="IPR051705">
    <property type="entry name" value="Gsp_Synthetase/Amidase"/>
</dbReference>
<dbReference type="PROSITE" id="PS50911">
    <property type="entry name" value="CHAP"/>
    <property type="match status" value="1"/>
</dbReference>
<dbReference type="SUPFAM" id="SSF54001">
    <property type="entry name" value="Cysteine proteinases"/>
    <property type="match status" value="1"/>
</dbReference>
<dbReference type="Pfam" id="PF05257">
    <property type="entry name" value="CHAP"/>
    <property type="match status" value="1"/>
</dbReference>
<evidence type="ECO:0000313" key="2">
    <source>
        <dbReference type="EMBL" id="KAF0697033.1"/>
    </source>
</evidence>
<dbReference type="InterPro" id="IPR007921">
    <property type="entry name" value="CHAP_dom"/>
</dbReference>
<reference evidence="3 4" key="1">
    <citation type="submission" date="2019-03" db="EMBL/GenBank/DDBJ databases">
        <authorList>
            <person name="Gaulin E."/>
            <person name="Dumas B."/>
        </authorList>
    </citation>
    <scope>NUCLEOTIDE SEQUENCE [LARGE SCALE GENOMIC DNA]</scope>
    <source>
        <strain evidence="3">CBS 568.67</strain>
    </source>
</reference>
<protein>
    <submittedName>
        <fullName evidence="3">Aste57867_12261 protein</fullName>
    </submittedName>
</protein>
<evidence type="ECO:0000313" key="4">
    <source>
        <dbReference type="Proteomes" id="UP000332933"/>
    </source>
</evidence>
<dbReference type="OrthoDB" id="299748at2759"/>
<proteinExistence type="predicted"/>